<protein>
    <submittedName>
        <fullName evidence="2">Cytochrome C biogenesis protein</fullName>
    </submittedName>
</protein>
<dbReference type="EMBL" id="JTDW01000011">
    <property type="protein sequence ID" value="KJD34884.1"/>
    <property type="molecule type" value="Genomic_DNA"/>
</dbReference>
<dbReference type="OrthoDB" id="767251at2"/>
<dbReference type="InterPro" id="IPR028250">
    <property type="entry name" value="DsbDN"/>
</dbReference>
<dbReference type="Gene3D" id="2.60.40.1250">
    <property type="entry name" value="Thiol:disulfide interchange protein DsbD, N-terminal domain"/>
    <property type="match status" value="1"/>
</dbReference>
<dbReference type="InterPro" id="IPR036929">
    <property type="entry name" value="DsbDN_sf"/>
</dbReference>
<dbReference type="Proteomes" id="UP000032578">
    <property type="component" value="Unassembled WGS sequence"/>
</dbReference>
<evidence type="ECO:0000313" key="2">
    <source>
        <dbReference type="EMBL" id="KJD34884.1"/>
    </source>
</evidence>
<reference evidence="2 3" key="1">
    <citation type="submission" date="2014-11" db="EMBL/GenBank/DDBJ databases">
        <title>Tamlana sedimentorum sp. nov., isolated from shallow sand sediments of the Sea of Japan.</title>
        <authorList>
            <person name="Romanenko L.A."/>
        </authorList>
    </citation>
    <scope>NUCLEOTIDE SEQUENCE [LARGE SCALE GENOMIC DNA]</scope>
    <source>
        <strain evidence="2 3">JCM 19808</strain>
    </source>
</reference>
<gene>
    <name evidence="2" type="ORF">PW52_13315</name>
</gene>
<dbReference type="AlphaFoldDB" id="A0A0D7W7B7"/>
<dbReference type="STRING" id="1435349.PW52_13315"/>
<dbReference type="RefSeq" id="WP_044633460.1">
    <property type="nucleotide sequence ID" value="NZ_JTDW01000011.1"/>
</dbReference>
<evidence type="ECO:0000259" key="1">
    <source>
        <dbReference type="Pfam" id="PF11412"/>
    </source>
</evidence>
<evidence type="ECO:0000313" key="3">
    <source>
        <dbReference type="Proteomes" id="UP000032578"/>
    </source>
</evidence>
<keyword evidence="3" id="KW-1185">Reference proteome</keyword>
<feature type="domain" description="Thiol:disulfide interchange protein DsbD N-terminal" evidence="1">
    <location>
        <begin position="37"/>
        <end position="145"/>
    </location>
</feature>
<accession>A0A0D7W7B7</accession>
<comment type="caution">
    <text evidence="2">The sequence shown here is derived from an EMBL/GenBank/DDBJ whole genome shotgun (WGS) entry which is preliminary data.</text>
</comment>
<organism evidence="2 3">
    <name type="scientific">Neotamlana sedimentorum</name>
    <dbReference type="NCBI Taxonomy" id="1435349"/>
    <lineage>
        <taxon>Bacteria</taxon>
        <taxon>Pseudomonadati</taxon>
        <taxon>Bacteroidota</taxon>
        <taxon>Flavobacteriia</taxon>
        <taxon>Flavobacteriales</taxon>
        <taxon>Flavobacteriaceae</taxon>
        <taxon>Neotamlana</taxon>
    </lineage>
</organism>
<dbReference type="PATRIC" id="fig|1435349.4.peg.685"/>
<sequence length="153" mass="17446">MKHISIKNVILILSIAFCSIGNAQILEPVKWSTSVKKISDSEYELIATATIDQNWHLYSQNVPEGGPIATTFTFNSSKDYLKKGNTSEEKGHTVHDKIFDMEIKFFETQADFKQRVKLKSKAPFKINATVEFMVCDDRRCLPPTEVDLIFNIK</sequence>
<name>A0A0D7W7B7_9FLAO</name>
<proteinExistence type="predicted"/>
<dbReference type="Pfam" id="PF11412">
    <property type="entry name" value="DsbD_N"/>
    <property type="match status" value="1"/>
</dbReference>